<gene>
    <name evidence="3" type="ORF">CVT24_010262</name>
</gene>
<feature type="domain" description="Zap1-like C2H2 zinc finger 1" evidence="2">
    <location>
        <begin position="115"/>
        <end position="134"/>
    </location>
</feature>
<dbReference type="GO" id="GO:0008270">
    <property type="term" value="F:zinc ion binding"/>
    <property type="evidence" value="ECO:0007669"/>
    <property type="project" value="InterPro"/>
</dbReference>
<sequence>MDNVTANDSAVFVWRIPTLSIMIRNTREVIVYTNGNDELPPAFAMSFAAEWLDSKGAHGEMDVSSDSQEVDHPRDLNYALDVTDRFQVAGKESKGNRFYVLDARTYPCNGGYNVCRWEDCRLSFKTLEDLKRHLASEAAPGHRVVFKRAPDNSKKKEKVTASSRQNIKSLTEKLSKRKIDRTAKGSKSERGVAGPSRQQAAPTSAGSDSDSGEDKEDKRSAPTSCRWFNGKCPNRKEMTPGSCGRHILDHRYFYYCPDPQCATAMAYRNFTGTHGSNCKNRHFLLLSYDITSKKDLNILTQNSGKFNNDLREKLAKEAARAFHGAFAEEIRQAFANAGINDYRF</sequence>
<dbReference type="Gene3D" id="3.30.160.60">
    <property type="entry name" value="Classic Zinc Finger"/>
    <property type="match status" value="1"/>
</dbReference>
<dbReference type="EMBL" id="NHTK01000852">
    <property type="protein sequence ID" value="PPR05075.1"/>
    <property type="molecule type" value="Genomic_DNA"/>
</dbReference>
<accession>A0A409YPZ1</accession>
<feature type="compositionally biased region" description="Polar residues" evidence="1">
    <location>
        <begin position="160"/>
        <end position="169"/>
    </location>
</feature>
<evidence type="ECO:0000256" key="1">
    <source>
        <dbReference type="SAM" id="MobiDB-lite"/>
    </source>
</evidence>
<feature type="compositionally biased region" description="Basic and acidic residues" evidence="1">
    <location>
        <begin position="180"/>
        <end position="190"/>
    </location>
</feature>
<keyword evidence="4" id="KW-1185">Reference proteome</keyword>
<dbReference type="AlphaFoldDB" id="A0A409YPZ1"/>
<feature type="region of interest" description="Disordered" evidence="1">
    <location>
        <begin position="145"/>
        <end position="222"/>
    </location>
</feature>
<reference evidence="3 4" key="1">
    <citation type="journal article" date="2018" name="Evol. Lett.">
        <title>Horizontal gene cluster transfer increased hallucinogenic mushroom diversity.</title>
        <authorList>
            <person name="Reynolds H.T."/>
            <person name="Vijayakumar V."/>
            <person name="Gluck-Thaler E."/>
            <person name="Korotkin H.B."/>
            <person name="Matheny P.B."/>
            <person name="Slot J.C."/>
        </authorList>
    </citation>
    <scope>NUCLEOTIDE SEQUENCE [LARGE SCALE GENOMIC DNA]</scope>
    <source>
        <strain evidence="3 4">2629</strain>
    </source>
</reference>
<dbReference type="InParanoid" id="A0A409YPZ1"/>
<name>A0A409YPZ1_9AGAR</name>
<dbReference type="Pfam" id="PF21816">
    <property type="entry name" value="Zap1_zf1"/>
    <property type="match status" value="1"/>
</dbReference>
<evidence type="ECO:0000259" key="2">
    <source>
        <dbReference type="Pfam" id="PF21816"/>
    </source>
</evidence>
<evidence type="ECO:0000313" key="3">
    <source>
        <dbReference type="EMBL" id="PPR05075.1"/>
    </source>
</evidence>
<organism evidence="3 4">
    <name type="scientific">Panaeolus cyanescens</name>
    <dbReference type="NCBI Taxonomy" id="181874"/>
    <lineage>
        <taxon>Eukaryota</taxon>
        <taxon>Fungi</taxon>
        <taxon>Dikarya</taxon>
        <taxon>Basidiomycota</taxon>
        <taxon>Agaricomycotina</taxon>
        <taxon>Agaricomycetes</taxon>
        <taxon>Agaricomycetidae</taxon>
        <taxon>Agaricales</taxon>
        <taxon>Agaricineae</taxon>
        <taxon>Galeropsidaceae</taxon>
        <taxon>Panaeolus</taxon>
    </lineage>
</organism>
<proteinExistence type="predicted"/>
<protein>
    <recommendedName>
        <fullName evidence="2">Zap1-like C2H2 zinc finger 1 domain-containing protein</fullName>
    </recommendedName>
</protein>
<comment type="caution">
    <text evidence="3">The sequence shown here is derived from an EMBL/GenBank/DDBJ whole genome shotgun (WGS) entry which is preliminary data.</text>
</comment>
<evidence type="ECO:0000313" key="4">
    <source>
        <dbReference type="Proteomes" id="UP000284842"/>
    </source>
</evidence>
<dbReference type="InterPro" id="IPR048420">
    <property type="entry name" value="Zap1-like_Znf1"/>
</dbReference>
<dbReference type="Proteomes" id="UP000284842">
    <property type="component" value="Unassembled WGS sequence"/>
</dbReference>